<dbReference type="GO" id="GO:0008610">
    <property type="term" value="P:lipid biosynthetic process"/>
    <property type="evidence" value="ECO:0007669"/>
    <property type="project" value="InterPro"/>
</dbReference>
<evidence type="ECO:0000256" key="5">
    <source>
        <dbReference type="ARBA" id="ARBA00023098"/>
    </source>
</evidence>
<dbReference type="InterPro" id="IPR006694">
    <property type="entry name" value="Fatty_acid_hydroxylase"/>
</dbReference>
<keyword evidence="4" id="KW-0560">Oxidoreductase</keyword>
<evidence type="ECO:0000313" key="9">
    <source>
        <dbReference type="EMBL" id="QEW05852.1"/>
    </source>
</evidence>
<dbReference type="PANTHER" id="PTHR21624:SF1">
    <property type="entry name" value="ALKYLGLYCEROL MONOOXYGENASE"/>
    <property type="match status" value="1"/>
</dbReference>
<dbReference type="KEGG" id="nik:F5I99_04760"/>
<comment type="subcellular location">
    <subcellularLocation>
        <location evidence="1">Endomembrane system</location>
        <topology evidence="1">Multi-pass membrane protein</topology>
    </subcellularLocation>
</comment>
<evidence type="ECO:0000256" key="1">
    <source>
        <dbReference type="ARBA" id="ARBA00004127"/>
    </source>
</evidence>
<dbReference type="GO" id="GO:0005506">
    <property type="term" value="F:iron ion binding"/>
    <property type="evidence" value="ECO:0007669"/>
    <property type="project" value="InterPro"/>
</dbReference>
<evidence type="ECO:0000313" key="10">
    <source>
        <dbReference type="Proteomes" id="UP000325606"/>
    </source>
</evidence>
<protein>
    <submittedName>
        <fullName evidence="9">Sterol desaturase family protein</fullName>
    </submittedName>
</protein>
<keyword evidence="3 7" id="KW-1133">Transmembrane helix</keyword>
<feature type="transmembrane region" description="Helical" evidence="7">
    <location>
        <begin position="146"/>
        <end position="170"/>
    </location>
</feature>
<feature type="transmembrane region" description="Helical" evidence="7">
    <location>
        <begin position="86"/>
        <end position="105"/>
    </location>
</feature>
<feature type="transmembrane region" description="Helical" evidence="7">
    <location>
        <begin position="12"/>
        <end position="30"/>
    </location>
</feature>
<dbReference type="Proteomes" id="UP000325606">
    <property type="component" value="Chromosome"/>
</dbReference>
<dbReference type="GO" id="GO:0012505">
    <property type="term" value="C:endomembrane system"/>
    <property type="evidence" value="ECO:0007669"/>
    <property type="project" value="UniProtKB-SubCell"/>
</dbReference>
<feature type="domain" description="Fatty acid hydroxylase" evidence="8">
    <location>
        <begin position="92"/>
        <end position="229"/>
    </location>
</feature>
<organism evidence="9 10">
    <name type="scientific">Nitrincola iocasae</name>
    <dbReference type="NCBI Taxonomy" id="2614693"/>
    <lineage>
        <taxon>Bacteria</taxon>
        <taxon>Pseudomonadati</taxon>
        <taxon>Pseudomonadota</taxon>
        <taxon>Gammaproteobacteria</taxon>
        <taxon>Oceanospirillales</taxon>
        <taxon>Oceanospirillaceae</taxon>
        <taxon>Nitrincola</taxon>
    </lineage>
</organism>
<name>A0A5J6LCC1_9GAMM</name>
<dbReference type="RefSeq" id="WP_151053894.1">
    <property type="nucleotide sequence ID" value="NZ_CP044222.1"/>
</dbReference>
<accession>A0A5J6LCC1</accession>
<keyword evidence="5" id="KW-0443">Lipid metabolism</keyword>
<keyword evidence="6 7" id="KW-0472">Membrane</keyword>
<dbReference type="EMBL" id="CP044222">
    <property type="protein sequence ID" value="QEW05852.1"/>
    <property type="molecule type" value="Genomic_DNA"/>
</dbReference>
<dbReference type="InterPro" id="IPR051689">
    <property type="entry name" value="Sterol_desaturase/TMEM195"/>
</dbReference>
<dbReference type="PANTHER" id="PTHR21624">
    <property type="entry name" value="STEROL DESATURASE-RELATED PROTEIN"/>
    <property type="match status" value="1"/>
</dbReference>
<evidence type="ECO:0000256" key="4">
    <source>
        <dbReference type="ARBA" id="ARBA00023002"/>
    </source>
</evidence>
<sequence>MSDFILANEPAIRILGFVSVLSLMAVWETLATRRHQTIKRLLRWPANLAIVVLGTLAIRLLFPLAAVGAAIYASEQGWGLLNLVSIPGWVTVVLAIIALDLAIYFQHRIFHAVPWFWRLHRMHHADLEFDVTTGLRFHPLEIVLSMAIKMAVVVLVGAPALAVVVFEVLLNASSLFNHGNVRLPQRVDRWLRLLLVTPDMHRVHHSAIQRETDSNFGFSVSWWDRLFGTYRAQPEKGHLGMTIGIEDFRTERDLRLDQMLIQPFRRTKKWVRHSE</sequence>
<feature type="transmembrane region" description="Helical" evidence="7">
    <location>
        <begin position="50"/>
        <end position="74"/>
    </location>
</feature>
<dbReference type="AlphaFoldDB" id="A0A5J6LCC1"/>
<evidence type="ECO:0000256" key="6">
    <source>
        <dbReference type="ARBA" id="ARBA00023136"/>
    </source>
</evidence>
<evidence type="ECO:0000256" key="2">
    <source>
        <dbReference type="ARBA" id="ARBA00022692"/>
    </source>
</evidence>
<gene>
    <name evidence="9" type="ORF">F5I99_04760</name>
</gene>
<dbReference type="Pfam" id="PF04116">
    <property type="entry name" value="FA_hydroxylase"/>
    <property type="match status" value="1"/>
</dbReference>
<dbReference type="GO" id="GO:0006643">
    <property type="term" value="P:membrane lipid metabolic process"/>
    <property type="evidence" value="ECO:0007669"/>
    <property type="project" value="TreeGrafter"/>
</dbReference>
<keyword evidence="2 7" id="KW-0812">Transmembrane</keyword>
<proteinExistence type="predicted"/>
<reference evidence="9 10" key="1">
    <citation type="submission" date="2019-09" db="EMBL/GenBank/DDBJ databases">
        <title>Nitrincola iocasae sp. nov., a bacterium isolated from the sediment collected at a cold seep field in South China Sea.</title>
        <authorList>
            <person name="Zhang H."/>
            <person name="Wang H."/>
            <person name="Li C."/>
        </authorList>
    </citation>
    <scope>NUCLEOTIDE SEQUENCE [LARGE SCALE GENOMIC DNA]</scope>
    <source>
        <strain evidence="9 10">KXZD1103</strain>
    </source>
</reference>
<evidence type="ECO:0000259" key="8">
    <source>
        <dbReference type="Pfam" id="PF04116"/>
    </source>
</evidence>
<evidence type="ECO:0000256" key="3">
    <source>
        <dbReference type="ARBA" id="ARBA00022989"/>
    </source>
</evidence>
<evidence type="ECO:0000256" key="7">
    <source>
        <dbReference type="SAM" id="Phobius"/>
    </source>
</evidence>
<keyword evidence="10" id="KW-1185">Reference proteome</keyword>
<dbReference type="GO" id="GO:0050479">
    <property type="term" value="F:glyceryl-ether monooxygenase activity"/>
    <property type="evidence" value="ECO:0007669"/>
    <property type="project" value="TreeGrafter"/>
</dbReference>
<dbReference type="GO" id="GO:0016020">
    <property type="term" value="C:membrane"/>
    <property type="evidence" value="ECO:0007669"/>
    <property type="project" value="GOC"/>
</dbReference>